<name>A0A0G0KJ23_9BACT</name>
<feature type="transmembrane region" description="Helical" evidence="1">
    <location>
        <begin position="208"/>
        <end position="225"/>
    </location>
</feature>
<comment type="caution">
    <text evidence="2">The sequence shown here is derived from an EMBL/GenBank/DDBJ whole genome shotgun (WGS) entry which is preliminary data.</text>
</comment>
<evidence type="ECO:0000313" key="2">
    <source>
        <dbReference type="EMBL" id="KKQ75540.1"/>
    </source>
</evidence>
<protein>
    <recommendedName>
        <fullName evidence="4">TVP38/TMEM64 family membrane protein</fullName>
    </recommendedName>
</protein>
<reference evidence="2 3" key="1">
    <citation type="journal article" date="2015" name="Nature">
        <title>rRNA introns, odd ribosomes, and small enigmatic genomes across a large radiation of phyla.</title>
        <authorList>
            <person name="Brown C.T."/>
            <person name="Hug L.A."/>
            <person name="Thomas B.C."/>
            <person name="Sharon I."/>
            <person name="Castelle C.J."/>
            <person name="Singh A."/>
            <person name="Wilkins M.J."/>
            <person name="Williams K.H."/>
            <person name="Banfield J.F."/>
        </authorList>
    </citation>
    <scope>NUCLEOTIDE SEQUENCE [LARGE SCALE GENOMIC DNA]</scope>
</reference>
<accession>A0A0G0KJ23</accession>
<keyword evidence="1" id="KW-0472">Membrane</keyword>
<organism evidence="2 3">
    <name type="scientific">Candidatus Woesebacteria bacterium GW2011_GWB1_38_5</name>
    <dbReference type="NCBI Taxonomy" id="1618568"/>
    <lineage>
        <taxon>Bacteria</taxon>
        <taxon>Candidatus Woeseibacteriota</taxon>
    </lineage>
</organism>
<evidence type="ECO:0008006" key="4">
    <source>
        <dbReference type="Google" id="ProtNLM"/>
    </source>
</evidence>
<evidence type="ECO:0000313" key="3">
    <source>
        <dbReference type="Proteomes" id="UP000034738"/>
    </source>
</evidence>
<keyword evidence="1" id="KW-0812">Transmembrane</keyword>
<proteinExistence type="predicted"/>
<dbReference type="AlphaFoldDB" id="A0A0G0KJ23"/>
<feature type="transmembrane region" description="Helical" evidence="1">
    <location>
        <begin position="149"/>
        <end position="169"/>
    </location>
</feature>
<gene>
    <name evidence="2" type="ORF">US95_C0002G0016</name>
</gene>
<keyword evidence="1" id="KW-1133">Transmembrane helix</keyword>
<feature type="transmembrane region" description="Helical" evidence="1">
    <location>
        <begin position="82"/>
        <end position="100"/>
    </location>
</feature>
<dbReference type="EMBL" id="LBUY01000002">
    <property type="protein sequence ID" value="KKQ75540.1"/>
    <property type="molecule type" value="Genomic_DNA"/>
</dbReference>
<feature type="transmembrane region" description="Helical" evidence="1">
    <location>
        <begin position="120"/>
        <end position="137"/>
    </location>
</feature>
<feature type="transmembrane region" description="Helical" evidence="1">
    <location>
        <begin position="237"/>
        <end position="256"/>
    </location>
</feature>
<feature type="transmembrane region" description="Helical" evidence="1">
    <location>
        <begin position="262"/>
        <end position="280"/>
    </location>
</feature>
<sequence length="291" mass="33530">MSAILFNNFSLAEAMPAVNESQNHIKYIIVKQSRPEKRDESFGYIISNEEFQTQVRGVYNSYVVYSESFSNMHFLKDINIKNNLIIITITIITFWGYLLFLKSPYFEIVSYWSQENPLKFVLYLFLFKIIGTIWPPLTGGLVTLGAIPFIGWINAYLIDFAGSIVAGIIDYHLGKKYGVWVLNKLFDRGVVDRILKIKVRKKREIETVFLYRVILGSTILEGIYYGSGVIGVTFRNFIIASVLSHMAFGIPQFYIVNNIMSMQNLLFSGILMILGIWLLIKLKNRHFDVLK</sequence>
<evidence type="ECO:0000256" key="1">
    <source>
        <dbReference type="SAM" id="Phobius"/>
    </source>
</evidence>
<dbReference type="Proteomes" id="UP000034738">
    <property type="component" value="Unassembled WGS sequence"/>
</dbReference>